<dbReference type="InterPro" id="IPR001245">
    <property type="entry name" value="Ser-Thr/Tyr_kinase_cat_dom"/>
</dbReference>
<dbReference type="InterPro" id="IPR000719">
    <property type="entry name" value="Prot_kinase_dom"/>
</dbReference>
<proteinExistence type="predicted"/>
<evidence type="ECO:0000313" key="2">
    <source>
        <dbReference type="EMBL" id="KAF4610645.1"/>
    </source>
</evidence>
<organism evidence="2 3">
    <name type="scientific">Agrocybe pediades</name>
    <dbReference type="NCBI Taxonomy" id="84607"/>
    <lineage>
        <taxon>Eukaryota</taxon>
        <taxon>Fungi</taxon>
        <taxon>Dikarya</taxon>
        <taxon>Basidiomycota</taxon>
        <taxon>Agaricomycotina</taxon>
        <taxon>Agaricomycetes</taxon>
        <taxon>Agaricomycetidae</taxon>
        <taxon>Agaricales</taxon>
        <taxon>Agaricineae</taxon>
        <taxon>Strophariaceae</taxon>
        <taxon>Agrocybe</taxon>
    </lineage>
</organism>
<feature type="domain" description="Protein kinase" evidence="1">
    <location>
        <begin position="90"/>
        <end position="396"/>
    </location>
</feature>
<keyword evidence="3" id="KW-1185">Reference proteome</keyword>
<dbReference type="GO" id="GO:0005634">
    <property type="term" value="C:nucleus"/>
    <property type="evidence" value="ECO:0007669"/>
    <property type="project" value="TreeGrafter"/>
</dbReference>
<dbReference type="Pfam" id="PF07714">
    <property type="entry name" value="PK_Tyr_Ser-Thr"/>
    <property type="match status" value="1"/>
</dbReference>
<dbReference type="SMART" id="SM00220">
    <property type="entry name" value="S_TKc"/>
    <property type="match status" value="1"/>
</dbReference>
<sequence length="810" mass="95589">MEDTTLRINFSYDLDDDDLGDDRYVDERNAFWNSQNTFEWFQKRGYTLYKPQDEDVCLSRTFIPRLPFVEEIYPGEYPYAAYDGRPARSDETFPLRAYEARGKVVFAQDTQNRHVAIKLVRLNTEEHRIYEFLRKLPVDLLKENCVLPVLDILPIEDFCFVVMPRWGCDIISPKHQTIKQVLQVMHDALKVRYSYAHPHYENTQFWQGVAFLHQHNIIHGDIKVDNFLEDDFRDSFDSPDTRLRVRRRAAGLTRYAIFDFDRSRKIPQEIDRRNYWVSVQSQYAWGTFNVTMDYAQGELEYNPFITEVGSLGAMFSQSFQHVIPHLPVLAPFIDMLTTHKLHQRFTASEALEFFENFYGDLSEEELGKELNGDTTLKINFTYEAGQDGDPDEHCAFWHSQNTIEWFEKRGYTLYKLQEEVRIPGPTIPKLPYVEGIYEGEYPYAAYDGRPEPIGSFVVPLRAEEERGKVVFAQDRQNRHVAIKLVCVDTDEYRILEFIRNQPLDTLEKNCVLPVLDILTIDEGFCFAVMPRWGCCVFMPRHEVIKDILHVMRDMLKGLAFLHQHNIIHGDIKAANFLEDDFQDNSFNTDYGYRTWRRCDDLVRYAIFDYDMSRKVPQEINRRDYWISTDCKFAWGSYNVTKDYAQGELEYNPFITDVGALGVLLWKKFQYVVPHLPILAPFFDMLTTHKLRQRFTASEALAFLEDFYGNLSEDELLRAVPEWDHETVPYRPYYSNNRWAYVPPDLAKKWAMYREPPLSLKTKLLRKLFSYEWLYYPKVFLVRRSLAKIPKVWRAAISLISSSLGKQNRPL</sequence>
<reference evidence="2 3" key="1">
    <citation type="submission" date="2019-12" db="EMBL/GenBank/DDBJ databases">
        <authorList>
            <person name="Floudas D."/>
            <person name="Bentzer J."/>
            <person name="Ahren D."/>
            <person name="Johansson T."/>
            <person name="Persson P."/>
            <person name="Tunlid A."/>
        </authorList>
    </citation>
    <scope>NUCLEOTIDE SEQUENCE [LARGE SCALE GENOMIC DNA]</scope>
    <source>
        <strain evidence="2 3">CBS 102.39</strain>
    </source>
</reference>
<dbReference type="GO" id="GO:0004674">
    <property type="term" value="F:protein serine/threonine kinase activity"/>
    <property type="evidence" value="ECO:0007669"/>
    <property type="project" value="TreeGrafter"/>
</dbReference>
<accession>A0A8H4QH22</accession>
<gene>
    <name evidence="2" type="ORF">D9613_007161</name>
</gene>
<evidence type="ECO:0000313" key="3">
    <source>
        <dbReference type="Proteomes" id="UP000521872"/>
    </source>
</evidence>
<feature type="domain" description="Protein kinase" evidence="1">
    <location>
        <begin position="455"/>
        <end position="810"/>
    </location>
</feature>
<dbReference type="GO" id="GO:0005524">
    <property type="term" value="F:ATP binding"/>
    <property type="evidence" value="ECO:0007669"/>
    <property type="project" value="InterPro"/>
</dbReference>
<dbReference type="EMBL" id="JAACJL010000058">
    <property type="protein sequence ID" value="KAF4610645.1"/>
    <property type="molecule type" value="Genomic_DNA"/>
</dbReference>
<dbReference type="PROSITE" id="PS50011">
    <property type="entry name" value="PROTEIN_KINASE_DOM"/>
    <property type="match status" value="2"/>
</dbReference>
<dbReference type="SUPFAM" id="SSF56112">
    <property type="entry name" value="Protein kinase-like (PK-like)"/>
    <property type="match status" value="2"/>
</dbReference>
<protein>
    <recommendedName>
        <fullName evidence="1">Protein kinase domain-containing protein</fullName>
    </recommendedName>
</protein>
<dbReference type="AlphaFoldDB" id="A0A8H4QH22"/>
<dbReference type="PANTHER" id="PTHR44167:SF24">
    <property type="entry name" value="SERINE_THREONINE-PROTEIN KINASE CHK2"/>
    <property type="match status" value="1"/>
</dbReference>
<dbReference type="PANTHER" id="PTHR44167">
    <property type="entry name" value="OVARIAN-SPECIFIC SERINE/THREONINE-PROTEIN KINASE LOK-RELATED"/>
    <property type="match status" value="1"/>
</dbReference>
<comment type="caution">
    <text evidence="2">The sequence shown here is derived from an EMBL/GenBank/DDBJ whole genome shotgun (WGS) entry which is preliminary data.</text>
</comment>
<dbReference type="GO" id="GO:0044773">
    <property type="term" value="P:mitotic DNA damage checkpoint signaling"/>
    <property type="evidence" value="ECO:0007669"/>
    <property type="project" value="TreeGrafter"/>
</dbReference>
<dbReference type="InterPro" id="IPR011009">
    <property type="entry name" value="Kinase-like_dom_sf"/>
</dbReference>
<dbReference type="Gene3D" id="1.10.510.10">
    <property type="entry name" value="Transferase(Phosphotransferase) domain 1"/>
    <property type="match status" value="2"/>
</dbReference>
<dbReference type="Proteomes" id="UP000521872">
    <property type="component" value="Unassembled WGS sequence"/>
</dbReference>
<evidence type="ECO:0000259" key="1">
    <source>
        <dbReference type="PROSITE" id="PS50011"/>
    </source>
</evidence>
<name>A0A8H4QH22_9AGAR</name>